<reference evidence="1 2" key="1">
    <citation type="journal article" date="2021" name="Front. Microbiol.">
        <title>Comprehensive Comparative Genomics and Phenotyping of Methylobacterium Species.</title>
        <authorList>
            <person name="Alessa O."/>
            <person name="Ogura Y."/>
            <person name="Fujitani Y."/>
            <person name="Takami H."/>
            <person name="Hayashi T."/>
            <person name="Sahin N."/>
            <person name="Tani A."/>
        </authorList>
    </citation>
    <scope>NUCLEOTIDE SEQUENCE [LARGE SCALE GENOMIC DNA]</scope>
    <source>
        <strain evidence="1 2">DSM 23679</strain>
    </source>
</reference>
<sequence length="96" mass="10317">MTDDAENAQSMVIPLRDPDNVPVRIINQTLNLGFVGSLFEVTLATSGAGVGPDNQLQAQNIIAARLRFDIDFARAFHAQLGQAIEAVTSPPKDKVN</sequence>
<accession>A0ABQ4QGG2</accession>
<evidence type="ECO:0000313" key="1">
    <source>
        <dbReference type="EMBL" id="GJD43987.1"/>
    </source>
</evidence>
<organism evidence="1 2">
    <name type="scientific">Methylobacterium cerastii</name>
    <dbReference type="NCBI Taxonomy" id="932741"/>
    <lineage>
        <taxon>Bacteria</taxon>
        <taxon>Pseudomonadati</taxon>
        <taxon>Pseudomonadota</taxon>
        <taxon>Alphaproteobacteria</taxon>
        <taxon>Hyphomicrobiales</taxon>
        <taxon>Methylobacteriaceae</taxon>
        <taxon>Methylobacterium</taxon>
    </lineage>
</organism>
<evidence type="ECO:0000313" key="2">
    <source>
        <dbReference type="Proteomes" id="UP001055117"/>
    </source>
</evidence>
<name>A0ABQ4QGG2_9HYPH</name>
<keyword evidence="2" id="KW-1185">Reference proteome</keyword>
<dbReference type="EMBL" id="BPQG01000026">
    <property type="protein sequence ID" value="GJD43987.1"/>
    <property type="molecule type" value="Genomic_DNA"/>
</dbReference>
<gene>
    <name evidence="1" type="ORF">AFCDBAGC_1849</name>
</gene>
<comment type="caution">
    <text evidence="1">The sequence shown here is derived from an EMBL/GenBank/DDBJ whole genome shotgun (WGS) entry which is preliminary data.</text>
</comment>
<proteinExistence type="predicted"/>
<dbReference type="Proteomes" id="UP001055117">
    <property type="component" value="Unassembled WGS sequence"/>
</dbReference>
<protein>
    <submittedName>
        <fullName evidence="1">Uncharacterized protein</fullName>
    </submittedName>
</protein>